<keyword evidence="9" id="KW-1185">Reference proteome</keyword>
<dbReference type="GO" id="GO:0016020">
    <property type="term" value="C:membrane"/>
    <property type="evidence" value="ECO:0007669"/>
    <property type="project" value="UniProtKB-SubCell"/>
</dbReference>
<feature type="transmembrane region" description="Helical" evidence="7">
    <location>
        <begin position="69"/>
        <end position="88"/>
    </location>
</feature>
<comment type="subcellular location">
    <subcellularLocation>
        <location evidence="1">Membrane</location>
        <topology evidence="1">Multi-pass membrane protein</topology>
    </subcellularLocation>
</comment>
<dbReference type="Gene3D" id="1.20.1250.20">
    <property type="entry name" value="MFS general substrate transporter like domains"/>
    <property type="match status" value="1"/>
</dbReference>
<feature type="transmembrane region" description="Helical" evidence="7">
    <location>
        <begin position="187"/>
        <end position="207"/>
    </location>
</feature>
<dbReference type="Proteomes" id="UP000245207">
    <property type="component" value="Unassembled WGS sequence"/>
</dbReference>
<dbReference type="SUPFAM" id="SSF103473">
    <property type="entry name" value="MFS general substrate transporter"/>
    <property type="match status" value="1"/>
</dbReference>
<dbReference type="PANTHER" id="PTHR11654">
    <property type="entry name" value="OLIGOPEPTIDE TRANSPORTER-RELATED"/>
    <property type="match status" value="1"/>
</dbReference>
<keyword evidence="5 7" id="KW-0472">Membrane</keyword>
<keyword evidence="3 7" id="KW-0812">Transmembrane</keyword>
<accession>A0A2U1KBR6</accession>
<dbReference type="OrthoDB" id="8904098at2759"/>
<comment type="similarity">
    <text evidence="6">Belongs to the major facilitator superfamily. Phosphate:H(+) symporter (TC 2.A.1.9) family.</text>
</comment>
<organism evidence="8 9">
    <name type="scientific">Artemisia annua</name>
    <name type="common">Sweet wormwood</name>
    <dbReference type="NCBI Taxonomy" id="35608"/>
    <lineage>
        <taxon>Eukaryota</taxon>
        <taxon>Viridiplantae</taxon>
        <taxon>Streptophyta</taxon>
        <taxon>Embryophyta</taxon>
        <taxon>Tracheophyta</taxon>
        <taxon>Spermatophyta</taxon>
        <taxon>Magnoliopsida</taxon>
        <taxon>eudicotyledons</taxon>
        <taxon>Gunneridae</taxon>
        <taxon>Pentapetalae</taxon>
        <taxon>asterids</taxon>
        <taxon>campanulids</taxon>
        <taxon>Asterales</taxon>
        <taxon>Asteraceae</taxon>
        <taxon>Asteroideae</taxon>
        <taxon>Anthemideae</taxon>
        <taxon>Artemisiinae</taxon>
        <taxon>Artemisia</taxon>
    </lineage>
</organism>
<dbReference type="GO" id="GO:0022857">
    <property type="term" value="F:transmembrane transporter activity"/>
    <property type="evidence" value="ECO:0007669"/>
    <property type="project" value="InterPro"/>
</dbReference>
<dbReference type="EMBL" id="PKPP01023440">
    <property type="protein sequence ID" value="PWA34199.1"/>
    <property type="molecule type" value="Genomic_DNA"/>
</dbReference>
<evidence type="ECO:0000256" key="2">
    <source>
        <dbReference type="ARBA" id="ARBA00005982"/>
    </source>
</evidence>
<evidence type="ECO:0000256" key="4">
    <source>
        <dbReference type="ARBA" id="ARBA00022989"/>
    </source>
</evidence>
<dbReference type="InterPro" id="IPR000109">
    <property type="entry name" value="POT_fam"/>
</dbReference>
<name>A0A2U1KBR6_ARTAN</name>
<dbReference type="InterPro" id="IPR036259">
    <property type="entry name" value="MFS_trans_sf"/>
</dbReference>
<evidence type="ECO:0000256" key="6">
    <source>
        <dbReference type="ARBA" id="ARBA00044504"/>
    </source>
</evidence>
<dbReference type="AlphaFoldDB" id="A0A2U1KBR6"/>
<feature type="transmembrane region" description="Helical" evidence="7">
    <location>
        <begin position="213"/>
        <end position="238"/>
    </location>
</feature>
<evidence type="ECO:0000313" key="9">
    <source>
        <dbReference type="Proteomes" id="UP000245207"/>
    </source>
</evidence>
<evidence type="ECO:0000256" key="1">
    <source>
        <dbReference type="ARBA" id="ARBA00004141"/>
    </source>
</evidence>
<reference evidence="8 9" key="1">
    <citation type="journal article" date="2018" name="Mol. Plant">
        <title>The genome of Artemisia annua provides insight into the evolution of Asteraceae family and artemisinin biosynthesis.</title>
        <authorList>
            <person name="Shen Q."/>
            <person name="Zhang L."/>
            <person name="Liao Z."/>
            <person name="Wang S."/>
            <person name="Yan T."/>
            <person name="Shi P."/>
            <person name="Liu M."/>
            <person name="Fu X."/>
            <person name="Pan Q."/>
            <person name="Wang Y."/>
            <person name="Lv Z."/>
            <person name="Lu X."/>
            <person name="Zhang F."/>
            <person name="Jiang W."/>
            <person name="Ma Y."/>
            <person name="Chen M."/>
            <person name="Hao X."/>
            <person name="Li L."/>
            <person name="Tang Y."/>
            <person name="Lv G."/>
            <person name="Zhou Y."/>
            <person name="Sun X."/>
            <person name="Brodelius P.E."/>
            <person name="Rose J.K.C."/>
            <person name="Tang K."/>
        </authorList>
    </citation>
    <scope>NUCLEOTIDE SEQUENCE [LARGE SCALE GENOMIC DNA]</scope>
    <source>
        <strain evidence="9">cv. Huhao1</strain>
        <tissue evidence="8">Leaf</tissue>
    </source>
</reference>
<sequence length="298" mass="32565">MASNKEDENVETKHEDITNGKKTLGGIKTMPFILANEVCDRFAGTGFHANLITYLTQQLNLPLVRASNILTNFGGTASIMTLIGALIADSWAGRFYTIVVGLLIYLLGMVCITTSSILPQLRPPPCPTQENCKEASSSQLWILYLCLFLTTLGSGAIRPNVVTFAADQFDMTTGKSNPSSAGRNFFNWYYFCMGGATLSALTIVVYIQDNVGWGLGLGIPTIAMVLSFVAFVVAAHLYKRVKPEGSPLVRVAQVVVAAFKKRKLVVPENKTFYENKELDAGISSNGRLLHSNTLRYFT</sequence>
<protein>
    <submittedName>
        <fullName evidence="8">Proton-dependent oligopeptide transporter family</fullName>
    </submittedName>
</protein>
<evidence type="ECO:0000313" key="8">
    <source>
        <dbReference type="EMBL" id="PWA34199.1"/>
    </source>
</evidence>
<comment type="caution">
    <text evidence="8">The sequence shown here is derived from an EMBL/GenBank/DDBJ whole genome shotgun (WGS) entry which is preliminary data.</text>
</comment>
<keyword evidence="4 7" id="KW-1133">Transmembrane helix</keyword>
<feature type="transmembrane region" description="Helical" evidence="7">
    <location>
        <begin position="95"/>
        <end position="121"/>
    </location>
</feature>
<proteinExistence type="inferred from homology"/>
<gene>
    <name evidence="8" type="ORF">CTI12_AA622520</name>
</gene>
<dbReference type="Pfam" id="PF00854">
    <property type="entry name" value="PTR2"/>
    <property type="match status" value="1"/>
</dbReference>
<comment type="similarity">
    <text evidence="2">Belongs to the major facilitator superfamily. Proton-dependent oligopeptide transporter (POT/PTR) (TC 2.A.17) family.</text>
</comment>
<evidence type="ECO:0000256" key="5">
    <source>
        <dbReference type="ARBA" id="ARBA00023136"/>
    </source>
</evidence>
<evidence type="ECO:0000256" key="3">
    <source>
        <dbReference type="ARBA" id="ARBA00022692"/>
    </source>
</evidence>
<evidence type="ECO:0000256" key="7">
    <source>
        <dbReference type="SAM" id="Phobius"/>
    </source>
</evidence>
<dbReference type="STRING" id="35608.A0A2U1KBR6"/>
<feature type="transmembrane region" description="Helical" evidence="7">
    <location>
        <begin position="141"/>
        <end position="166"/>
    </location>
</feature>